<dbReference type="PRINTS" id="PR00382">
    <property type="entry name" value="LIPIDTRNSFER"/>
</dbReference>
<dbReference type="AlphaFoldDB" id="A0A7J7MJN9"/>
<dbReference type="InterPro" id="IPR000528">
    <property type="entry name" value="Plant_nsLTP"/>
</dbReference>
<feature type="signal peptide" evidence="2">
    <location>
        <begin position="1"/>
        <end position="23"/>
    </location>
</feature>
<name>A0A7J7MJN9_9MAGN</name>
<dbReference type="GO" id="GO:0008289">
    <property type="term" value="F:lipid binding"/>
    <property type="evidence" value="ECO:0007669"/>
    <property type="project" value="UniProtKB-KW"/>
</dbReference>
<gene>
    <name evidence="4" type="ORF">GIB67_011850</name>
</gene>
<dbReference type="InterPro" id="IPR016140">
    <property type="entry name" value="Bifunc_inhib/LTP/seed_store"/>
</dbReference>
<evidence type="ECO:0000256" key="1">
    <source>
        <dbReference type="RuleBase" id="RU000628"/>
    </source>
</evidence>
<evidence type="ECO:0000313" key="4">
    <source>
        <dbReference type="EMBL" id="KAF6155119.1"/>
    </source>
</evidence>
<sequence>MKVGICVLAVLAMVQFMAEPGQALDCATVVAPLGQCLPYLKGENPVPAGGCCSGLQGLQGSLKTTPDRQDACNCIKTAGAQYMGAIKDEALTGLITKCNVALSFPISKKVDCGSIQ</sequence>
<dbReference type="Proteomes" id="UP000541444">
    <property type="component" value="Unassembled WGS sequence"/>
</dbReference>
<accession>A0A7J7MJN9</accession>
<protein>
    <recommendedName>
        <fullName evidence="1">Non-specific lipid-transfer protein</fullName>
    </recommendedName>
</protein>
<comment type="function">
    <text evidence="1">Plant non-specific lipid-transfer proteins transfer phospholipids as well as galactolipids across membranes. May play a role in wax or cutin deposition in the cell walls of expanding epidermal cells and certain secretory tissues.</text>
</comment>
<comment type="caution">
    <text evidence="4">The sequence shown here is derived from an EMBL/GenBank/DDBJ whole genome shotgun (WGS) entry which is preliminary data.</text>
</comment>
<dbReference type="GO" id="GO:0006869">
    <property type="term" value="P:lipid transport"/>
    <property type="evidence" value="ECO:0007669"/>
    <property type="project" value="InterPro"/>
</dbReference>
<organism evidence="4 5">
    <name type="scientific">Kingdonia uniflora</name>
    <dbReference type="NCBI Taxonomy" id="39325"/>
    <lineage>
        <taxon>Eukaryota</taxon>
        <taxon>Viridiplantae</taxon>
        <taxon>Streptophyta</taxon>
        <taxon>Embryophyta</taxon>
        <taxon>Tracheophyta</taxon>
        <taxon>Spermatophyta</taxon>
        <taxon>Magnoliopsida</taxon>
        <taxon>Ranunculales</taxon>
        <taxon>Circaeasteraceae</taxon>
        <taxon>Kingdonia</taxon>
    </lineage>
</organism>
<dbReference type="SMART" id="SM00499">
    <property type="entry name" value="AAI"/>
    <property type="match status" value="1"/>
</dbReference>
<dbReference type="CDD" id="cd01960">
    <property type="entry name" value="nsLTP1"/>
    <property type="match status" value="1"/>
</dbReference>
<reference evidence="4 5" key="1">
    <citation type="journal article" date="2020" name="IScience">
        <title>Genome Sequencing of the Endangered Kingdonia uniflora (Circaeasteraceae, Ranunculales) Reveals Potential Mechanisms of Evolutionary Specialization.</title>
        <authorList>
            <person name="Sun Y."/>
            <person name="Deng T."/>
            <person name="Zhang A."/>
            <person name="Moore M.J."/>
            <person name="Landis J.B."/>
            <person name="Lin N."/>
            <person name="Zhang H."/>
            <person name="Zhang X."/>
            <person name="Huang J."/>
            <person name="Zhang X."/>
            <person name="Sun H."/>
            <person name="Wang H."/>
        </authorList>
    </citation>
    <scope>NUCLEOTIDE SEQUENCE [LARGE SCALE GENOMIC DNA]</scope>
    <source>
        <strain evidence="4">TB1705</strain>
        <tissue evidence="4">Leaf</tissue>
    </source>
</reference>
<keyword evidence="5" id="KW-1185">Reference proteome</keyword>
<evidence type="ECO:0000313" key="5">
    <source>
        <dbReference type="Proteomes" id="UP000541444"/>
    </source>
</evidence>
<dbReference type="Pfam" id="PF00234">
    <property type="entry name" value="Tryp_alpha_amyl"/>
    <property type="match status" value="1"/>
</dbReference>
<feature type="chain" id="PRO_5029640767" description="Non-specific lipid-transfer protein" evidence="2">
    <location>
        <begin position="24"/>
        <end position="116"/>
    </location>
</feature>
<dbReference type="InterPro" id="IPR036312">
    <property type="entry name" value="Bifun_inhib/LTP/seed_sf"/>
</dbReference>
<dbReference type="PANTHER" id="PTHR33076">
    <property type="entry name" value="NON-SPECIFIC LIPID-TRANSFER PROTEIN 2-RELATED"/>
    <property type="match status" value="1"/>
</dbReference>
<evidence type="ECO:0000256" key="2">
    <source>
        <dbReference type="SAM" id="SignalP"/>
    </source>
</evidence>
<dbReference type="SUPFAM" id="SSF47699">
    <property type="entry name" value="Bifunctional inhibitor/lipid-transfer protein/seed storage 2S albumin"/>
    <property type="match status" value="1"/>
</dbReference>
<evidence type="ECO:0000259" key="3">
    <source>
        <dbReference type="SMART" id="SM00499"/>
    </source>
</evidence>
<keyword evidence="2" id="KW-0732">Signal</keyword>
<comment type="similarity">
    <text evidence="1">Belongs to the plant LTP family.</text>
</comment>
<keyword evidence="1" id="KW-0813">Transport</keyword>
<keyword evidence="1" id="KW-0446">Lipid-binding</keyword>
<dbReference type="Gene3D" id="1.10.110.10">
    <property type="entry name" value="Plant lipid-transfer and hydrophobic proteins"/>
    <property type="match status" value="1"/>
</dbReference>
<proteinExistence type="inferred from homology"/>
<dbReference type="OrthoDB" id="649864at2759"/>
<dbReference type="EMBL" id="JACGCM010001439">
    <property type="protein sequence ID" value="KAF6155119.1"/>
    <property type="molecule type" value="Genomic_DNA"/>
</dbReference>
<feature type="domain" description="Bifunctional inhibitor/plant lipid transfer protein/seed storage helical" evidence="3">
    <location>
        <begin position="26"/>
        <end position="112"/>
    </location>
</feature>